<feature type="compositionally biased region" description="Acidic residues" evidence="2">
    <location>
        <begin position="453"/>
        <end position="467"/>
    </location>
</feature>
<feature type="compositionally biased region" description="Acidic residues" evidence="2">
    <location>
        <begin position="137"/>
        <end position="152"/>
    </location>
</feature>
<reference evidence="3" key="1">
    <citation type="submission" date="2022-07" db="EMBL/GenBank/DDBJ databases">
        <title>Phylogenomic reconstructions and comparative analyses of Kickxellomycotina fungi.</title>
        <authorList>
            <person name="Reynolds N.K."/>
            <person name="Stajich J.E."/>
            <person name="Barry K."/>
            <person name="Grigoriev I.V."/>
            <person name="Crous P."/>
            <person name="Smith M.E."/>
        </authorList>
    </citation>
    <scope>NUCLEOTIDE SEQUENCE</scope>
    <source>
        <strain evidence="3">NRRL 3115</strain>
    </source>
</reference>
<dbReference type="SUPFAM" id="SSF48452">
    <property type="entry name" value="TPR-like"/>
    <property type="match status" value="1"/>
</dbReference>
<dbReference type="PROSITE" id="PS50005">
    <property type="entry name" value="TPR"/>
    <property type="match status" value="1"/>
</dbReference>
<keyword evidence="1" id="KW-0802">TPR repeat</keyword>
<protein>
    <submittedName>
        <fullName evidence="3">Transcription factor TFIIIC subunit tfc4</fullName>
    </submittedName>
</protein>
<feature type="repeat" description="TPR" evidence="1">
    <location>
        <begin position="634"/>
        <end position="667"/>
    </location>
</feature>
<sequence length="1241" mass="140614">MDEENDTDMFYEHGMFSDDDDLQNNGDVFNDTALMNAVRSAAEMLAAEGLGSMVNIDTIQRQQRTISARAFEQQNYDYQSIDADEALSDASGNQPLISQFEDLTLPTTRVSRSTRARNINHGEQDLEVGYDSNFEPFDNDDDEDSNYEEGEMDSSSGDDEHHIQAIHEAMRESAGFSKSNKSKRGLQGRRQKVGKQGRRRRGRQMRQPTYSLEVQNLLGNANRFYVEKELTQAFNTFCDVIRIDPSCAPAWYTMALIREEQCKHSDALQLYTVAAHMNSSDNAMWERLYVMHMDAAEQNKAAAAGGDAGAKQIYEQALNQALYCVKFVIKNDPQNKDAWARRLALLERKNDQRGITKAYKSMLRADPYNMEAIRAASVIYAKKNDDIDTPVKWFTDAFDFYNKQAVELAEQAVTRAIERRERRSRRKRRHRGGLRGKKNEASDDSESGVGNNVDDEISDGSNEDDARDDEWAEYFENNPTKTVPMEDMDGYSYNDLNMLAELRLLRREYEATIVDIKRGARFIQGRGREAEWEDQELNDEFDSEYLVGRDDTSEATAHNELPIELRVKLGQCRLLLGHTLAAEGHINHLLCDFDIVGYEDLFTDVADAYAEIENHHAAIDILTLLANQPETNQPSVWERLAKCYRDRGDLDSACKYALMVIDADPNDLDMRLWLGEVYEEMGEVQQAFEMINVVEEIQLAESQKAGGPVAARRRRRSVGLPPQSHAEAHEAQAGFLGGLGPNVMHVELRKPSEHTMQKRRHAEEERKRCLAAMRNAEVAFKKLDLLRPQIDQLQDAGDIKEYCVTAQRLFADWRHTGALYLTDRSRPFRSYRSIVMISLESGAQHGDIDMLSPVADGQAAVQRRLARMKQRLSNRRQRQLDGASKPDDDAVTTFRGQQFDRWFNMFLMYGKCLALDNEFDDALEMLDTVFQSNVFINRPEQRRCIRLLMLAIALRGGSSDRLHDVVRWWSGSKPAKAMMYKLFGLALASSASAAATLTSANIYKFIRRQLEHLDALYLHRAHDMVPAIQPVLQCPADESRNIAFRDKDRLALTNCDVSLLHSLAAHVMLVARTGATSVVQYGMALALMPLDASVALHLGVSYLMHSTKREVRDRQATAVRGMVYIERYAELRYIQELKLAGRWTGGSEPQAVDVVVVQEIAYNYARAFHFLGLTDLAITYYNRVFALPVSLADTGCGGQTEELLATRDLRRDTAYNLASIYAVAGSVLKSKALLLKYCTIG</sequence>
<feature type="region of interest" description="Disordered" evidence="2">
    <location>
        <begin position="704"/>
        <end position="727"/>
    </location>
</feature>
<dbReference type="PANTHER" id="PTHR23082:SF0">
    <property type="entry name" value="GENERAL TRANSCRIPTION FACTOR 3C POLYPEPTIDE 3"/>
    <property type="match status" value="1"/>
</dbReference>
<feature type="compositionally biased region" description="Basic and acidic residues" evidence="2">
    <location>
        <begin position="158"/>
        <end position="171"/>
    </location>
</feature>
<dbReference type="PANTHER" id="PTHR23082">
    <property type="entry name" value="TRANSCRIPTION INITIATION FACTOR IIIC TFIIIC , POLYPEPTIDE 3-RELATED"/>
    <property type="match status" value="1"/>
</dbReference>
<dbReference type="InterPro" id="IPR019734">
    <property type="entry name" value="TPR_rpt"/>
</dbReference>
<dbReference type="InterPro" id="IPR039340">
    <property type="entry name" value="Tfc4/TFIIIC-102/Sfc4"/>
</dbReference>
<proteinExistence type="predicted"/>
<feature type="region of interest" description="Disordered" evidence="2">
    <location>
        <begin position="419"/>
        <end position="467"/>
    </location>
</feature>
<dbReference type="InterPro" id="IPR011990">
    <property type="entry name" value="TPR-like_helical_dom_sf"/>
</dbReference>
<name>A0A9W8GF00_9FUNG</name>
<evidence type="ECO:0000256" key="1">
    <source>
        <dbReference type="PROSITE-ProRule" id="PRU00339"/>
    </source>
</evidence>
<dbReference type="Proteomes" id="UP001151518">
    <property type="component" value="Unassembled WGS sequence"/>
</dbReference>
<feature type="region of interest" description="Disordered" evidence="2">
    <location>
        <begin position="114"/>
        <end position="208"/>
    </location>
</feature>
<dbReference type="OrthoDB" id="9991317at2759"/>
<evidence type="ECO:0000313" key="3">
    <source>
        <dbReference type="EMBL" id="KAJ2681122.1"/>
    </source>
</evidence>
<feature type="compositionally biased region" description="Basic residues" evidence="2">
    <location>
        <begin position="422"/>
        <end position="436"/>
    </location>
</feature>
<dbReference type="EMBL" id="JANBTW010000001">
    <property type="protein sequence ID" value="KAJ2681122.1"/>
    <property type="molecule type" value="Genomic_DNA"/>
</dbReference>
<feature type="compositionally biased region" description="Basic residues" evidence="2">
    <location>
        <begin position="180"/>
        <end position="204"/>
    </location>
</feature>
<comment type="caution">
    <text evidence="3">The sequence shown here is derived from an EMBL/GenBank/DDBJ whole genome shotgun (WGS) entry which is preliminary data.</text>
</comment>
<dbReference type="GO" id="GO:0000127">
    <property type="term" value="C:transcription factor TFIIIC complex"/>
    <property type="evidence" value="ECO:0007669"/>
    <property type="project" value="TreeGrafter"/>
</dbReference>
<organism evidence="3 4">
    <name type="scientific">Coemansia spiralis</name>
    <dbReference type="NCBI Taxonomy" id="417178"/>
    <lineage>
        <taxon>Eukaryota</taxon>
        <taxon>Fungi</taxon>
        <taxon>Fungi incertae sedis</taxon>
        <taxon>Zoopagomycota</taxon>
        <taxon>Kickxellomycotina</taxon>
        <taxon>Kickxellomycetes</taxon>
        <taxon>Kickxellales</taxon>
        <taxon>Kickxellaceae</taxon>
        <taxon>Coemansia</taxon>
    </lineage>
</organism>
<accession>A0A9W8GF00</accession>
<dbReference type="AlphaFoldDB" id="A0A9W8GF00"/>
<dbReference type="SMART" id="SM00028">
    <property type="entry name" value="TPR"/>
    <property type="match status" value="2"/>
</dbReference>
<evidence type="ECO:0000256" key="2">
    <source>
        <dbReference type="SAM" id="MobiDB-lite"/>
    </source>
</evidence>
<evidence type="ECO:0000313" key="4">
    <source>
        <dbReference type="Proteomes" id="UP001151518"/>
    </source>
</evidence>
<gene>
    <name evidence="3" type="primary">TFC4</name>
    <name evidence="3" type="ORF">GGI25_000077</name>
</gene>
<dbReference type="Gene3D" id="1.25.40.10">
    <property type="entry name" value="Tetratricopeptide repeat domain"/>
    <property type="match status" value="2"/>
</dbReference>
<dbReference type="GO" id="GO:0006383">
    <property type="term" value="P:transcription by RNA polymerase III"/>
    <property type="evidence" value="ECO:0007669"/>
    <property type="project" value="InterPro"/>
</dbReference>